<keyword evidence="1" id="KW-0723">Serine/threonine-protein kinase</keyword>
<dbReference type="EMBL" id="BAAABW010000002">
    <property type="protein sequence ID" value="GAA0333398.1"/>
    <property type="molecule type" value="Genomic_DNA"/>
</dbReference>
<keyword evidence="1" id="KW-0808">Transferase</keyword>
<dbReference type="InterPro" id="IPR050267">
    <property type="entry name" value="Anti-sigma-factor_SerPK"/>
</dbReference>
<accession>A0ABN0WD72</accession>
<feature type="domain" description="Histidine kinase/HSP90-like ATPase" evidence="2">
    <location>
        <begin position="45"/>
        <end position="126"/>
    </location>
</feature>
<proteinExistence type="predicted"/>
<dbReference type="PANTHER" id="PTHR35526">
    <property type="entry name" value="ANTI-SIGMA-F FACTOR RSBW-RELATED"/>
    <property type="match status" value="1"/>
</dbReference>
<dbReference type="InterPro" id="IPR003594">
    <property type="entry name" value="HATPase_dom"/>
</dbReference>
<name>A0ABN0WD72_9ACTN</name>
<evidence type="ECO:0000259" key="2">
    <source>
        <dbReference type="Pfam" id="PF02518"/>
    </source>
</evidence>
<dbReference type="RefSeq" id="WP_344115844.1">
    <property type="nucleotide sequence ID" value="NZ_BAAABW010000002.1"/>
</dbReference>
<dbReference type="Gene3D" id="3.30.565.10">
    <property type="entry name" value="Histidine kinase-like ATPase, C-terminal domain"/>
    <property type="match status" value="1"/>
</dbReference>
<comment type="caution">
    <text evidence="3">The sequence shown here is derived from an EMBL/GenBank/DDBJ whole genome shotgun (WGS) entry which is preliminary data.</text>
</comment>
<dbReference type="Proteomes" id="UP001500063">
    <property type="component" value="Unassembled WGS sequence"/>
</dbReference>
<dbReference type="InterPro" id="IPR036890">
    <property type="entry name" value="HATPase_C_sf"/>
</dbReference>
<evidence type="ECO:0000256" key="1">
    <source>
        <dbReference type="ARBA" id="ARBA00022527"/>
    </source>
</evidence>
<sequence>MATVSPENTWSYTLNLPNDPRSAWIARITLRGVLSSHELNELRDDAELLTSELVTNAYRYSDGPVELRIRELPEEGVRISVWDTNPDIPEPFDRPAIRPVAPRRAAETTYGRGLLIVRRCADNWGSHSFGEGWSGPGFRGKWLWCELGAKKPAGGARRRKVTPLVGGA</sequence>
<dbReference type="CDD" id="cd16936">
    <property type="entry name" value="HATPase_RsbW-like"/>
    <property type="match status" value="1"/>
</dbReference>
<keyword evidence="4" id="KW-1185">Reference proteome</keyword>
<reference evidence="3 4" key="1">
    <citation type="journal article" date="2019" name="Int. J. Syst. Evol. Microbiol.">
        <title>The Global Catalogue of Microorganisms (GCM) 10K type strain sequencing project: providing services to taxonomists for standard genome sequencing and annotation.</title>
        <authorList>
            <consortium name="The Broad Institute Genomics Platform"/>
            <consortium name="The Broad Institute Genome Sequencing Center for Infectious Disease"/>
            <person name="Wu L."/>
            <person name="Ma J."/>
        </authorList>
    </citation>
    <scope>NUCLEOTIDE SEQUENCE [LARGE SCALE GENOMIC DNA]</scope>
    <source>
        <strain evidence="3 4">JCM 4565</strain>
    </source>
</reference>
<dbReference type="SUPFAM" id="SSF55874">
    <property type="entry name" value="ATPase domain of HSP90 chaperone/DNA topoisomerase II/histidine kinase"/>
    <property type="match status" value="1"/>
</dbReference>
<protein>
    <recommendedName>
        <fullName evidence="2">Histidine kinase/HSP90-like ATPase domain-containing protein</fullName>
    </recommendedName>
</protein>
<organism evidence="3 4">
    <name type="scientific">Streptomyces blastmyceticus</name>
    <dbReference type="NCBI Taxonomy" id="68180"/>
    <lineage>
        <taxon>Bacteria</taxon>
        <taxon>Bacillati</taxon>
        <taxon>Actinomycetota</taxon>
        <taxon>Actinomycetes</taxon>
        <taxon>Kitasatosporales</taxon>
        <taxon>Streptomycetaceae</taxon>
        <taxon>Streptomyces</taxon>
    </lineage>
</organism>
<evidence type="ECO:0000313" key="3">
    <source>
        <dbReference type="EMBL" id="GAA0333398.1"/>
    </source>
</evidence>
<gene>
    <name evidence="3" type="ORF">GCM10010319_06680</name>
</gene>
<keyword evidence="1" id="KW-0418">Kinase</keyword>
<dbReference type="Pfam" id="PF02518">
    <property type="entry name" value="HATPase_c"/>
    <property type="match status" value="1"/>
</dbReference>
<dbReference type="PANTHER" id="PTHR35526:SF3">
    <property type="entry name" value="ANTI-SIGMA-F FACTOR RSBW"/>
    <property type="match status" value="1"/>
</dbReference>
<evidence type="ECO:0000313" key="4">
    <source>
        <dbReference type="Proteomes" id="UP001500063"/>
    </source>
</evidence>